<reference evidence="2" key="1">
    <citation type="journal article" date="2015" name="Nature">
        <title>Complex archaea that bridge the gap between prokaryotes and eukaryotes.</title>
        <authorList>
            <person name="Spang A."/>
            <person name="Saw J.H."/>
            <person name="Jorgensen S.L."/>
            <person name="Zaremba-Niedzwiedzka K."/>
            <person name="Martijn J."/>
            <person name="Lind A.E."/>
            <person name="van Eijk R."/>
            <person name="Schleper C."/>
            <person name="Guy L."/>
            <person name="Ettema T.J."/>
        </authorList>
    </citation>
    <scope>NUCLEOTIDE SEQUENCE</scope>
</reference>
<gene>
    <name evidence="2" type="ORF">LCGC14_2818360</name>
</gene>
<proteinExistence type="predicted"/>
<feature type="non-terminal residue" evidence="2">
    <location>
        <position position="246"/>
    </location>
</feature>
<comment type="caution">
    <text evidence="2">The sequence shown here is derived from an EMBL/GenBank/DDBJ whole genome shotgun (WGS) entry which is preliminary data.</text>
</comment>
<evidence type="ECO:0000256" key="1">
    <source>
        <dbReference type="SAM" id="MobiDB-lite"/>
    </source>
</evidence>
<organism evidence="2">
    <name type="scientific">marine sediment metagenome</name>
    <dbReference type="NCBI Taxonomy" id="412755"/>
    <lineage>
        <taxon>unclassified sequences</taxon>
        <taxon>metagenomes</taxon>
        <taxon>ecological metagenomes</taxon>
    </lineage>
</organism>
<sequence>MAKQGLAALVGGFQESREFVSKQKRDKQIRELFGRENVRLKNAEGAAERLYPDEFSQYEEPQSWLQKFVGSFGRGQSQAPPMQALQTPPDPGYAERTQEQPGMEGLPNQRFEHGGSVRQMRKKYKHGGKALEEDDRPANGEWLEGTDLSRSTGEYFKGTAKAARGADALFEAAHKKVSEAKGPAETGKALREVGTAYLTGGLETIGAVAKDLTWNNPAIGGVAKGALGFVEGAIEGSGYGQGRDDK</sequence>
<feature type="region of interest" description="Disordered" evidence="1">
    <location>
        <begin position="69"/>
        <end position="116"/>
    </location>
</feature>
<name>A0A0F8Z4N7_9ZZZZ</name>
<feature type="compositionally biased region" description="Polar residues" evidence="1">
    <location>
        <begin position="74"/>
        <end position="86"/>
    </location>
</feature>
<dbReference type="AlphaFoldDB" id="A0A0F8Z4N7"/>
<protein>
    <submittedName>
        <fullName evidence="2">Uncharacterized protein</fullName>
    </submittedName>
</protein>
<evidence type="ECO:0000313" key="2">
    <source>
        <dbReference type="EMBL" id="KKK80950.1"/>
    </source>
</evidence>
<dbReference type="EMBL" id="LAZR01053346">
    <property type="protein sequence ID" value="KKK80950.1"/>
    <property type="molecule type" value="Genomic_DNA"/>
</dbReference>
<accession>A0A0F8Z4N7</accession>